<organism evidence="1 2">
    <name type="scientific">Candidatus Vogelbacteria bacterium RIFOXYD1_FULL_46_19</name>
    <dbReference type="NCBI Taxonomy" id="1802439"/>
    <lineage>
        <taxon>Bacteria</taxon>
        <taxon>Candidatus Vogeliibacteriota</taxon>
    </lineage>
</organism>
<dbReference type="Pfam" id="PF05014">
    <property type="entry name" value="Nuc_deoxyrib_tr"/>
    <property type="match status" value="1"/>
</dbReference>
<reference evidence="1 2" key="1">
    <citation type="journal article" date="2016" name="Nat. Commun.">
        <title>Thousands of microbial genomes shed light on interconnected biogeochemical processes in an aquifer system.</title>
        <authorList>
            <person name="Anantharaman K."/>
            <person name="Brown C.T."/>
            <person name="Hug L.A."/>
            <person name="Sharon I."/>
            <person name="Castelle C.J."/>
            <person name="Probst A.J."/>
            <person name="Thomas B.C."/>
            <person name="Singh A."/>
            <person name="Wilkins M.J."/>
            <person name="Karaoz U."/>
            <person name="Brodie E.L."/>
            <person name="Williams K.H."/>
            <person name="Hubbard S.S."/>
            <person name="Banfield J.F."/>
        </authorList>
    </citation>
    <scope>NUCLEOTIDE SEQUENCE [LARGE SCALE GENOMIC DNA]</scope>
</reference>
<dbReference type="SUPFAM" id="SSF52309">
    <property type="entry name" value="N-(deoxy)ribosyltransferase-like"/>
    <property type="match status" value="1"/>
</dbReference>
<dbReference type="EMBL" id="MHTK01000005">
    <property type="protein sequence ID" value="OHA59793.1"/>
    <property type="molecule type" value="Genomic_DNA"/>
</dbReference>
<gene>
    <name evidence="1" type="ORF">A2589_03055</name>
</gene>
<comment type="caution">
    <text evidence="1">The sequence shown here is derived from an EMBL/GenBank/DDBJ whole genome shotgun (WGS) entry which is preliminary data.</text>
</comment>
<name>A0A1G2QHE8_9BACT</name>
<sequence length="167" mass="18634">MRKSAILYLAGGLFNAGERIHNLYLEVALGVLGHAIVLPQREALRFQNPQTCLFDTGAISRDCRRAAENPNSILVGCVDGPDVDSGTAVEYAYAMAKTGRAIIYRTDFRTSLEHEVGVNAMLRGLGTEFIYLPCFITELEEIELYYRHLARKIDEAAQRILAVERVD</sequence>
<accession>A0A1G2QHE8</accession>
<evidence type="ECO:0008006" key="3">
    <source>
        <dbReference type="Google" id="ProtNLM"/>
    </source>
</evidence>
<dbReference type="Gene3D" id="3.40.50.450">
    <property type="match status" value="1"/>
</dbReference>
<dbReference type="InterPro" id="IPR007710">
    <property type="entry name" value="Nucleoside_deoxyribTrfase"/>
</dbReference>
<evidence type="ECO:0000313" key="2">
    <source>
        <dbReference type="Proteomes" id="UP000177838"/>
    </source>
</evidence>
<protein>
    <recommendedName>
        <fullName evidence="3">Nucleoside 2-deoxyribosyltransferase</fullName>
    </recommendedName>
</protein>
<proteinExistence type="predicted"/>
<dbReference type="AlphaFoldDB" id="A0A1G2QHE8"/>
<evidence type="ECO:0000313" key="1">
    <source>
        <dbReference type="EMBL" id="OHA59793.1"/>
    </source>
</evidence>
<dbReference type="Proteomes" id="UP000177838">
    <property type="component" value="Unassembled WGS sequence"/>
</dbReference>